<reference evidence="5 6" key="2">
    <citation type="submission" date="2018-11" db="EMBL/GenBank/DDBJ databases">
        <authorList>
            <consortium name="Pathogen Informatics"/>
        </authorList>
    </citation>
    <scope>NUCLEOTIDE SEQUENCE [LARGE SCALE GENOMIC DNA]</scope>
</reference>
<dbReference type="EMBL" id="UYRT01012060">
    <property type="protein sequence ID" value="VDK51401.1"/>
    <property type="molecule type" value="Genomic_DNA"/>
</dbReference>
<sequence>MLLTMSVSAFWHGVHPGYYLSFLTVPLCTLAEDNILSIVPKDANGKFPVLFVILLLVHRSAAWFYVDGIWLFVVNMARYDTVLEFCSFSRSLDYDYCYCILMVLQIAGFDSR</sequence>
<evidence type="ECO:0000313" key="6">
    <source>
        <dbReference type="Proteomes" id="UP000271098"/>
    </source>
</evidence>
<dbReference type="WBParaSite" id="GPUH_0000560101-mRNA-1">
    <property type="protein sequence ID" value="GPUH_0000560101-mRNA-1"/>
    <property type="gene ID" value="GPUH_0000560101"/>
</dbReference>
<dbReference type="InterPro" id="IPR004299">
    <property type="entry name" value="MBOAT_fam"/>
</dbReference>
<gene>
    <name evidence="5" type="ORF">GPUH_LOCUS5592</name>
</gene>
<keyword evidence="4" id="KW-0472">Membrane</keyword>
<dbReference type="AlphaFoldDB" id="A0A183DA52"/>
<evidence type="ECO:0000256" key="4">
    <source>
        <dbReference type="ARBA" id="ARBA00023136"/>
    </source>
</evidence>
<evidence type="ECO:0000256" key="2">
    <source>
        <dbReference type="ARBA" id="ARBA00022692"/>
    </source>
</evidence>
<keyword evidence="2" id="KW-0812">Transmembrane</keyword>
<dbReference type="Proteomes" id="UP000271098">
    <property type="component" value="Unassembled WGS sequence"/>
</dbReference>
<dbReference type="GO" id="GO:0016020">
    <property type="term" value="C:membrane"/>
    <property type="evidence" value="ECO:0007669"/>
    <property type="project" value="UniProtKB-SubCell"/>
</dbReference>
<reference evidence="7" key="1">
    <citation type="submission" date="2016-06" db="UniProtKB">
        <authorList>
            <consortium name="WormBaseParasite"/>
        </authorList>
    </citation>
    <scope>IDENTIFICATION</scope>
</reference>
<organism evidence="7">
    <name type="scientific">Gongylonema pulchrum</name>
    <dbReference type="NCBI Taxonomy" id="637853"/>
    <lineage>
        <taxon>Eukaryota</taxon>
        <taxon>Metazoa</taxon>
        <taxon>Ecdysozoa</taxon>
        <taxon>Nematoda</taxon>
        <taxon>Chromadorea</taxon>
        <taxon>Rhabditida</taxon>
        <taxon>Spirurina</taxon>
        <taxon>Spiruromorpha</taxon>
        <taxon>Spiruroidea</taxon>
        <taxon>Gongylonematidae</taxon>
        <taxon>Gongylonema</taxon>
    </lineage>
</organism>
<dbReference type="OrthoDB" id="7663182at2759"/>
<protein>
    <submittedName>
        <fullName evidence="7">Membrane bound O-acyl transferase family protein</fullName>
    </submittedName>
</protein>
<dbReference type="Pfam" id="PF03062">
    <property type="entry name" value="MBOAT"/>
    <property type="match status" value="1"/>
</dbReference>
<comment type="subcellular location">
    <subcellularLocation>
        <location evidence="1">Membrane</location>
        <topology evidence="1">Multi-pass membrane protein</topology>
    </subcellularLocation>
</comment>
<evidence type="ECO:0000256" key="3">
    <source>
        <dbReference type="ARBA" id="ARBA00022989"/>
    </source>
</evidence>
<proteinExistence type="predicted"/>
<evidence type="ECO:0000256" key="1">
    <source>
        <dbReference type="ARBA" id="ARBA00004141"/>
    </source>
</evidence>
<evidence type="ECO:0000313" key="7">
    <source>
        <dbReference type="WBParaSite" id="GPUH_0000560101-mRNA-1"/>
    </source>
</evidence>
<name>A0A183DA52_9BILA</name>
<evidence type="ECO:0000313" key="5">
    <source>
        <dbReference type="EMBL" id="VDK51401.1"/>
    </source>
</evidence>
<keyword evidence="6" id="KW-1185">Reference proteome</keyword>
<keyword evidence="3" id="KW-1133">Transmembrane helix</keyword>
<accession>A0A183DA52</accession>